<dbReference type="PROSITE" id="PS51257">
    <property type="entry name" value="PROKAR_LIPOPROTEIN"/>
    <property type="match status" value="1"/>
</dbReference>
<comment type="cofactor">
    <cofactor evidence="1">
        <name>Zn(2+)</name>
        <dbReference type="ChEBI" id="CHEBI:29105"/>
    </cofactor>
</comment>
<evidence type="ECO:0000313" key="8">
    <source>
        <dbReference type="EMBL" id="UUM32872.1"/>
    </source>
</evidence>
<protein>
    <submittedName>
        <fullName evidence="8">Insulinase family protein</fullName>
    </submittedName>
</protein>
<evidence type="ECO:0000259" key="6">
    <source>
        <dbReference type="Pfam" id="PF00675"/>
    </source>
</evidence>
<dbReference type="Proteomes" id="UP001058602">
    <property type="component" value="Chromosome 2"/>
</dbReference>
<feature type="domain" description="Peptidase M16 C-terminal" evidence="7">
    <location>
        <begin position="198"/>
        <end position="368"/>
    </location>
</feature>
<dbReference type="Pfam" id="PF00675">
    <property type="entry name" value="Peptidase_M16"/>
    <property type="match status" value="1"/>
</dbReference>
<reference evidence="8" key="1">
    <citation type="submission" date="2022-07" db="EMBL/GenBank/DDBJ databases">
        <title>Complete genome of Vibrio japonicus strain JCM 31412T and phylogenomic assessment of the Nereis clade of the genus Vibrio.</title>
        <authorList>
            <person name="Shlafstein M.D."/>
            <person name="Emsley S.A."/>
            <person name="Ushijima B."/>
            <person name="Videau P."/>
            <person name="Saw J.H."/>
        </authorList>
    </citation>
    <scope>NUCLEOTIDE SEQUENCE</scope>
    <source>
        <strain evidence="8">JCM 31412</strain>
    </source>
</reference>
<comment type="similarity">
    <text evidence="2 3">Belongs to the peptidase M16 family.</text>
</comment>
<dbReference type="InterPro" id="IPR050361">
    <property type="entry name" value="MPP/UQCRC_Complex"/>
</dbReference>
<dbReference type="InterPro" id="IPR011765">
    <property type="entry name" value="Pept_M16_N"/>
</dbReference>
<feature type="domain" description="Peptidase M16 C-terminal" evidence="7">
    <location>
        <begin position="669"/>
        <end position="847"/>
    </location>
</feature>
<dbReference type="Pfam" id="PF05193">
    <property type="entry name" value="Peptidase_M16_C"/>
    <property type="match status" value="2"/>
</dbReference>
<feature type="signal peptide" evidence="5">
    <location>
        <begin position="1"/>
        <end position="21"/>
    </location>
</feature>
<gene>
    <name evidence="8" type="ORF">NP165_15030</name>
</gene>
<proteinExistence type="inferred from homology"/>
<evidence type="ECO:0000313" key="9">
    <source>
        <dbReference type="Proteomes" id="UP001058602"/>
    </source>
</evidence>
<sequence>MRIILLIVSLFLVGCSQPASETPIQPDLDWTQGELENGVKYHIYPNDKEPVSLRLYVHVGSVNETENQKGYAHFLEHMAFNGSTHFTSNDVVKMFEESGLSFGADINAYTSYYETVYKLDLPDKSQLENGVKWMRDIGDGLTISDEEVEKEKGVIQGEIRRNRPDNKAFNEKFYDHLIKGTALENADPVGTVESVNDATAQSIRAFYEYWYQPHFSEVIITGDVDVEQAKKLVQTHFASWKKSDSGAVNKVDKIAFDLVDYVDTIGQYESPGISLMSVRNPVKHETREQIIDSWLDELALDIINHRLTSEFSDTSLPVEDLFAGRSSINEHRVAIYSVSFPPEHRDSAETLFLQTLASLRDHGVQANDIGVSLSDYEQRLRDLDHDWAQQDATNLSEGRTWNLSIGQQSQSKQDYRESLEGFIASVDLQRVNERLRSLLRDEMVVLIGAGEEESLTLMEKRLSDVRTTLAAKGKKPTRTDGDITGLDEPKQKGDIASQQDNEQGFHVWTLSNGIEVWFERDDTLDEQVDVVYVSQGGRAALSPELFAAEELAIPTVTRSGIGGFNGPEFDKFLRSQNIDIAPFIGFTQHGIELGTDKENLAQAFKVIYNIATNIRVDERQLDKVRLERYEELERILATPMGQWHRAINRNNYLSNSRHYSLTSPDYATVTSEQIHQVHNELFGKNRGNKLVVIADMEASDLTALLRQYIASIPLEKATAPNYQVAYNVNPKHNIDLPEHNEQNSLYLVRVTNSNASQPSVRTVFMDDMLQRILFKRLNEYVREELSLDYAPDAYGVNVDQEPSTDWFIETQAAPKDLDQIKQAIDVVLLDLKKGVSQKELETSAKQLVVALQPMQDDSVDRAWLYGRYLAHGYGVDALKDVDGMVNSITLEDLNQRIQESFGEASVTSKYSLTPKK</sequence>
<evidence type="ECO:0000256" key="2">
    <source>
        <dbReference type="ARBA" id="ARBA00007261"/>
    </source>
</evidence>
<evidence type="ECO:0000256" key="5">
    <source>
        <dbReference type="SAM" id="SignalP"/>
    </source>
</evidence>
<dbReference type="RefSeq" id="WP_257086573.1">
    <property type="nucleotide sequence ID" value="NZ_CP102097.1"/>
</dbReference>
<dbReference type="PANTHER" id="PTHR11851">
    <property type="entry name" value="METALLOPROTEASE"/>
    <property type="match status" value="1"/>
</dbReference>
<evidence type="ECO:0000259" key="7">
    <source>
        <dbReference type="Pfam" id="PF05193"/>
    </source>
</evidence>
<organism evidence="8 9">
    <name type="scientific">Vibrio japonicus</name>
    <dbReference type="NCBI Taxonomy" id="1824638"/>
    <lineage>
        <taxon>Bacteria</taxon>
        <taxon>Pseudomonadati</taxon>
        <taxon>Pseudomonadota</taxon>
        <taxon>Gammaproteobacteria</taxon>
        <taxon>Vibrionales</taxon>
        <taxon>Vibrionaceae</taxon>
        <taxon>Vibrio</taxon>
    </lineage>
</organism>
<dbReference type="PANTHER" id="PTHR11851:SF49">
    <property type="entry name" value="MITOCHONDRIAL-PROCESSING PEPTIDASE SUBUNIT ALPHA"/>
    <property type="match status" value="1"/>
</dbReference>
<feature type="domain" description="Peptidase M16 N-terminal" evidence="6">
    <location>
        <begin position="48"/>
        <end position="165"/>
    </location>
</feature>
<dbReference type="InterPro" id="IPR007863">
    <property type="entry name" value="Peptidase_M16_C"/>
</dbReference>
<feature type="chain" id="PRO_5047076166" evidence="5">
    <location>
        <begin position="22"/>
        <end position="916"/>
    </location>
</feature>
<dbReference type="InterPro" id="IPR011249">
    <property type="entry name" value="Metalloenz_LuxS/M16"/>
</dbReference>
<name>A0ABY5LQ25_9VIBR</name>
<keyword evidence="5" id="KW-0732">Signal</keyword>
<accession>A0ABY5LQ25</accession>
<evidence type="ECO:0000256" key="1">
    <source>
        <dbReference type="ARBA" id="ARBA00001947"/>
    </source>
</evidence>
<evidence type="ECO:0000256" key="4">
    <source>
        <dbReference type="SAM" id="MobiDB-lite"/>
    </source>
</evidence>
<feature type="compositionally biased region" description="Basic and acidic residues" evidence="4">
    <location>
        <begin position="477"/>
        <end position="493"/>
    </location>
</feature>
<dbReference type="Gene3D" id="3.30.830.10">
    <property type="entry name" value="Metalloenzyme, LuxS/M16 peptidase-like"/>
    <property type="match status" value="4"/>
</dbReference>
<dbReference type="SUPFAM" id="SSF63411">
    <property type="entry name" value="LuxS/MPP-like metallohydrolase"/>
    <property type="match status" value="4"/>
</dbReference>
<dbReference type="InterPro" id="IPR001431">
    <property type="entry name" value="Pept_M16_Zn_BS"/>
</dbReference>
<evidence type="ECO:0000256" key="3">
    <source>
        <dbReference type="RuleBase" id="RU004447"/>
    </source>
</evidence>
<keyword evidence="9" id="KW-1185">Reference proteome</keyword>
<feature type="region of interest" description="Disordered" evidence="4">
    <location>
        <begin position="469"/>
        <end position="498"/>
    </location>
</feature>
<dbReference type="EMBL" id="CP102097">
    <property type="protein sequence ID" value="UUM32872.1"/>
    <property type="molecule type" value="Genomic_DNA"/>
</dbReference>
<dbReference type="PROSITE" id="PS00143">
    <property type="entry name" value="INSULINASE"/>
    <property type="match status" value="1"/>
</dbReference>